<feature type="chain" id="PRO_5027021509" evidence="1">
    <location>
        <begin position="23"/>
        <end position="140"/>
    </location>
</feature>
<organism evidence="2 3">
    <name type="scientific">Halalkalibaculum roseum</name>
    <dbReference type="NCBI Taxonomy" id="2709311"/>
    <lineage>
        <taxon>Bacteria</taxon>
        <taxon>Pseudomonadati</taxon>
        <taxon>Balneolota</taxon>
        <taxon>Balneolia</taxon>
        <taxon>Balneolales</taxon>
        <taxon>Balneolaceae</taxon>
        <taxon>Halalkalibaculum</taxon>
    </lineage>
</organism>
<dbReference type="AlphaFoldDB" id="A0A6M1SXH1"/>
<evidence type="ECO:0000313" key="2">
    <source>
        <dbReference type="EMBL" id="NGP76958.1"/>
    </source>
</evidence>
<reference evidence="2 3" key="1">
    <citation type="submission" date="2020-02" db="EMBL/GenBank/DDBJ databases">
        <title>Balneolaceae bacterium YR4-1, complete genome.</title>
        <authorList>
            <person name="Li Y."/>
            <person name="Wu S."/>
        </authorList>
    </citation>
    <scope>NUCLEOTIDE SEQUENCE [LARGE SCALE GENOMIC DNA]</scope>
    <source>
        <strain evidence="2 3">YR4-1</strain>
    </source>
</reference>
<accession>A0A6M1SXH1</accession>
<dbReference type="Proteomes" id="UP000473278">
    <property type="component" value="Unassembled WGS sequence"/>
</dbReference>
<feature type="signal peptide" evidence="1">
    <location>
        <begin position="1"/>
        <end position="22"/>
    </location>
</feature>
<proteinExistence type="predicted"/>
<keyword evidence="1" id="KW-0732">Signal</keyword>
<name>A0A6M1SXH1_9BACT</name>
<evidence type="ECO:0000313" key="3">
    <source>
        <dbReference type="Proteomes" id="UP000473278"/>
    </source>
</evidence>
<keyword evidence="3" id="KW-1185">Reference proteome</keyword>
<dbReference type="EMBL" id="JAALLT010000003">
    <property type="protein sequence ID" value="NGP76958.1"/>
    <property type="molecule type" value="Genomic_DNA"/>
</dbReference>
<protein>
    <submittedName>
        <fullName evidence="2">Uncharacterized protein</fullName>
    </submittedName>
</protein>
<comment type="caution">
    <text evidence="2">The sequence shown here is derived from an EMBL/GenBank/DDBJ whole genome shotgun (WGS) entry which is preliminary data.</text>
</comment>
<evidence type="ECO:0000256" key="1">
    <source>
        <dbReference type="SAM" id="SignalP"/>
    </source>
</evidence>
<sequence>MNSKRLTVTILFFLASVSTLMAQQAAQATMKVQVTVIEGNSISMHQPQKVVLNKSVTANGLTELSKISFSREPGSVFIMQRPEKMLLRDESGKSLELPVTYQDYITDQGITSELNLVPLTETARPAGSLKGTLTTSVAYL</sequence>
<dbReference type="RefSeq" id="WP_165141868.1">
    <property type="nucleotide sequence ID" value="NZ_JAALLT010000003.1"/>
</dbReference>
<gene>
    <name evidence="2" type="ORF">G3570_09960</name>
</gene>